<accession>X1C6F6</accession>
<dbReference type="AlphaFoldDB" id="X1C6F6"/>
<proteinExistence type="predicted"/>
<keyword evidence="2" id="KW-0802">TPR repeat</keyword>
<dbReference type="Pfam" id="PF13181">
    <property type="entry name" value="TPR_8"/>
    <property type="match status" value="2"/>
</dbReference>
<comment type="caution">
    <text evidence="3">The sequence shown here is derived from an EMBL/GenBank/DDBJ whole genome shotgun (WGS) entry which is preliminary data.</text>
</comment>
<gene>
    <name evidence="3" type="ORF">S01H4_37929</name>
</gene>
<organism evidence="3">
    <name type="scientific">marine sediment metagenome</name>
    <dbReference type="NCBI Taxonomy" id="412755"/>
    <lineage>
        <taxon>unclassified sequences</taxon>
        <taxon>metagenomes</taxon>
        <taxon>ecological metagenomes</taxon>
    </lineage>
</organism>
<dbReference type="PROSITE" id="PS50293">
    <property type="entry name" value="TPR_REGION"/>
    <property type="match status" value="2"/>
</dbReference>
<sequence length="200" mass="23107">MIKNQLFEEFKILKTVDKTEADQLLELINKGGPEAYEQEIKDYEKRIKINPKDMEAYYNLEAIQRKLGHYKKASDVLDEAMKVDPNSTDTYNRVGDIYWLLGRYEAAVNAIKKSLEINPNQPKAHYYLAQYYLYKGNVTAANMEYMALISLDKDLAEQPLRTTSIDPVSKKTLVGFDMEAFEAAIKKANEKYDKEMPGRN</sequence>
<evidence type="ECO:0000256" key="1">
    <source>
        <dbReference type="ARBA" id="ARBA00022737"/>
    </source>
</evidence>
<evidence type="ECO:0000313" key="3">
    <source>
        <dbReference type="EMBL" id="GAH03661.1"/>
    </source>
</evidence>
<dbReference type="EMBL" id="BART01020410">
    <property type="protein sequence ID" value="GAH03661.1"/>
    <property type="molecule type" value="Genomic_DNA"/>
</dbReference>
<dbReference type="PANTHER" id="PTHR44858:SF1">
    <property type="entry name" value="UDP-N-ACETYLGLUCOSAMINE--PEPTIDE N-ACETYLGLUCOSAMINYLTRANSFERASE SPINDLY-RELATED"/>
    <property type="match status" value="1"/>
</dbReference>
<keyword evidence="1" id="KW-0677">Repeat</keyword>
<dbReference type="PANTHER" id="PTHR44858">
    <property type="entry name" value="TETRATRICOPEPTIDE REPEAT PROTEIN 6"/>
    <property type="match status" value="1"/>
</dbReference>
<protein>
    <submittedName>
        <fullName evidence="3">Uncharacterized protein</fullName>
    </submittedName>
</protein>
<dbReference type="InterPro" id="IPR050498">
    <property type="entry name" value="Ycf3"/>
</dbReference>
<name>X1C6F6_9ZZZZ</name>
<dbReference type="InterPro" id="IPR019734">
    <property type="entry name" value="TPR_rpt"/>
</dbReference>
<evidence type="ECO:0000256" key="2">
    <source>
        <dbReference type="ARBA" id="ARBA00022803"/>
    </source>
</evidence>
<dbReference type="SUPFAM" id="SSF48452">
    <property type="entry name" value="TPR-like"/>
    <property type="match status" value="1"/>
</dbReference>
<dbReference type="PROSITE" id="PS50005">
    <property type="entry name" value="TPR"/>
    <property type="match status" value="2"/>
</dbReference>
<dbReference type="Gene3D" id="1.25.40.10">
    <property type="entry name" value="Tetratricopeptide repeat domain"/>
    <property type="match status" value="1"/>
</dbReference>
<dbReference type="SMART" id="SM00028">
    <property type="entry name" value="TPR"/>
    <property type="match status" value="3"/>
</dbReference>
<dbReference type="InterPro" id="IPR011990">
    <property type="entry name" value="TPR-like_helical_dom_sf"/>
</dbReference>
<reference evidence="3" key="1">
    <citation type="journal article" date="2014" name="Front. Microbiol.">
        <title>High frequency of phylogenetically diverse reductive dehalogenase-homologous genes in deep subseafloor sedimentary metagenomes.</title>
        <authorList>
            <person name="Kawai M."/>
            <person name="Futagami T."/>
            <person name="Toyoda A."/>
            <person name="Takaki Y."/>
            <person name="Nishi S."/>
            <person name="Hori S."/>
            <person name="Arai W."/>
            <person name="Tsubouchi T."/>
            <person name="Morono Y."/>
            <person name="Uchiyama I."/>
            <person name="Ito T."/>
            <person name="Fujiyama A."/>
            <person name="Inagaki F."/>
            <person name="Takami H."/>
        </authorList>
    </citation>
    <scope>NUCLEOTIDE SEQUENCE</scope>
    <source>
        <strain evidence="3">Expedition CK06-06</strain>
    </source>
</reference>